<dbReference type="GO" id="GO:0008233">
    <property type="term" value="F:peptidase activity"/>
    <property type="evidence" value="ECO:0007669"/>
    <property type="project" value="InterPro"/>
</dbReference>
<evidence type="ECO:0000313" key="5">
    <source>
        <dbReference type="Proteomes" id="UP000230002"/>
    </source>
</evidence>
<dbReference type="PIRSF" id="PIRSF005539">
    <property type="entry name" value="Pept_S33_TRI_F1"/>
    <property type="match status" value="1"/>
</dbReference>
<dbReference type="InterPro" id="IPR002410">
    <property type="entry name" value="Peptidase_S33"/>
</dbReference>
<dbReference type="InterPro" id="IPR000073">
    <property type="entry name" value="AB_hydrolase_1"/>
</dbReference>
<evidence type="ECO:0000256" key="1">
    <source>
        <dbReference type="ARBA" id="ARBA00010088"/>
    </source>
</evidence>
<keyword evidence="2" id="KW-0378">Hydrolase</keyword>
<dbReference type="STRING" id="1077348.A0A2G8STX0"/>
<evidence type="ECO:0000259" key="3">
    <source>
        <dbReference type="Pfam" id="PF00561"/>
    </source>
</evidence>
<comment type="caution">
    <text evidence="4">The sequence shown here is derived from an EMBL/GenBank/DDBJ whole genome shotgun (WGS) entry which is preliminary data.</text>
</comment>
<evidence type="ECO:0000256" key="2">
    <source>
        <dbReference type="ARBA" id="ARBA00022801"/>
    </source>
</evidence>
<dbReference type="OrthoDB" id="190201at2759"/>
<dbReference type="InterPro" id="IPR005945">
    <property type="entry name" value="Pro_imino_pep"/>
</dbReference>
<dbReference type="Proteomes" id="UP000230002">
    <property type="component" value="Unassembled WGS sequence"/>
</dbReference>
<dbReference type="AlphaFoldDB" id="A0A2G8STX0"/>
<dbReference type="NCBIfam" id="TIGR01250">
    <property type="entry name" value="pro_imino_pep_2"/>
    <property type="match status" value="1"/>
</dbReference>
<sequence>MAAHILTGTVDFDAKAGKPCQTAYTIFGDLKSGTTPVVALHGGPGSTHHYILSIADLATKYSVPVVFYDQLGNGESTHLPEKSGEAGSFWTEQLFLDELDNLLRHLGIQDNYSLIGHSWGGMLAARHAARQPKGLQRLVISNSPACMRLFVKAANEELIVKLDSPVRDTLMKHEQAGTTDSAEYQDAMLEFYKRHLCRLWPWPRELTQSFEYMEKDHTVYFTMNGPSEFYITGLLKDWSIVDEANKIEVPTLLLNGAYDEAADSTVIPFFRAIPRVKWYTFAESSHNPHWEEREKYMKLVSDFLKA</sequence>
<organism evidence="4 5">
    <name type="scientific">Ganoderma sinense ZZ0214-1</name>
    <dbReference type="NCBI Taxonomy" id="1077348"/>
    <lineage>
        <taxon>Eukaryota</taxon>
        <taxon>Fungi</taxon>
        <taxon>Dikarya</taxon>
        <taxon>Basidiomycota</taxon>
        <taxon>Agaricomycotina</taxon>
        <taxon>Agaricomycetes</taxon>
        <taxon>Polyporales</taxon>
        <taxon>Polyporaceae</taxon>
        <taxon>Ganoderma</taxon>
    </lineage>
</organism>
<protein>
    <recommendedName>
        <fullName evidence="3">AB hydrolase-1 domain-containing protein</fullName>
    </recommendedName>
</protein>
<dbReference type="GO" id="GO:0006508">
    <property type="term" value="P:proteolysis"/>
    <property type="evidence" value="ECO:0007669"/>
    <property type="project" value="InterPro"/>
</dbReference>
<gene>
    <name evidence="4" type="ORF">GSI_00910</name>
</gene>
<evidence type="ECO:0000313" key="4">
    <source>
        <dbReference type="EMBL" id="PIL37217.1"/>
    </source>
</evidence>
<dbReference type="InterPro" id="IPR050228">
    <property type="entry name" value="Carboxylesterase_BioH"/>
</dbReference>
<dbReference type="Pfam" id="PF00561">
    <property type="entry name" value="Abhydrolase_1"/>
    <property type="match status" value="1"/>
</dbReference>
<comment type="similarity">
    <text evidence="1">Belongs to the peptidase S33 family.</text>
</comment>
<name>A0A2G8STX0_9APHY</name>
<dbReference type="PANTHER" id="PTHR43194">
    <property type="entry name" value="HYDROLASE ALPHA/BETA FOLD FAMILY"/>
    <property type="match status" value="1"/>
</dbReference>
<dbReference type="PANTHER" id="PTHR43194:SF2">
    <property type="entry name" value="PEROXISOMAL MEMBRANE PROTEIN LPX1"/>
    <property type="match status" value="1"/>
</dbReference>
<dbReference type="PRINTS" id="PR00793">
    <property type="entry name" value="PROAMNOPTASE"/>
</dbReference>
<dbReference type="SUPFAM" id="SSF53474">
    <property type="entry name" value="alpha/beta-Hydrolases"/>
    <property type="match status" value="1"/>
</dbReference>
<keyword evidence="5" id="KW-1185">Reference proteome</keyword>
<reference evidence="4 5" key="1">
    <citation type="journal article" date="2015" name="Sci. Rep.">
        <title>Chromosome-level genome map provides insights into diverse defense mechanisms in the medicinal fungus Ganoderma sinense.</title>
        <authorList>
            <person name="Zhu Y."/>
            <person name="Xu J."/>
            <person name="Sun C."/>
            <person name="Zhou S."/>
            <person name="Xu H."/>
            <person name="Nelson D.R."/>
            <person name="Qian J."/>
            <person name="Song J."/>
            <person name="Luo H."/>
            <person name="Xiang L."/>
            <person name="Li Y."/>
            <person name="Xu Z."/>
            <person name="Ji A."/>
            <person name="Wang L."/>
            <person name="Lu S."/>
            <person name="Hayward A."/>
            <person name="Sun W."/>
            <person name="Li X."/>
            <person name="Schwartz D.C."/>
            <person name="Wang Y."/>
            <person name="Chen S."/>
        </authorList>
    </citation>
    <scope>NUCLEOTIDE SEQUENCE [LARGE SCALE GENOMIC DNA]</scope>
    <source>
        <strain evidence="4 5">ZZ0214-1</strain>
    </source>
</reference>
<dbReference type="InterPro" id="IPR029058">
    <property type="entry name" value="AB_hydrolase_fold"/>
</dbReference>
<feature type="domain" description="AB hydrolase-1" evidence="3">
    <location>
        <begin position="36"/>
        <end position="292"/>
    </location>
</feature>
<dbReference type="Gene3D" id="3.40.50.1820">
    <property type="entry name" value="alpha/beta hydrolase"/>
    <property type="match status" value="1"/>
</dbReference>
<proteinExistence type="inferred from homology"/>
<accession>A0A2G8STX0</accession>
<dbReference type="EMBL" id="AYKW01000001">
    <property type="protein sequence ID" value="PIL37217.1"/>
    <property type="molecule type" value="Genomic_DNA"/>
</dbReference>